<dbReference type="Pfam" id="PF25550">
    <property type="entry name" value="DUF7928"/>
    <property type="match status" value="1"/>
</dbReference>
<dbReference type="EMBL" id="WTXG01000030">
    <property type="protein sequence ID" value="KAI0298139.1"/>
    <property type="molecule type" value="Genomic_DNA"/>
</dbReference>
<feature type="domain" description="C2H2-type" evidence="3">
    <location>
        <begin position="514"/>
        <end position="541"/>
    </location>
</feature>
<feature type="compositionally biased region" description="Low complexity" evidence="2">
    <location>
        <begin position="467"/>
        <end position="478"/>
    </location>
</feature>
<proteinExistence type="predicted"/>
<name>A0AAD4M0X7_9AGAM</name>
<evidence type="ECO:0000259" key="3">
    <source>
        <dbReference type="PROSITE" id="PS50157"/>
    </source>
</evidence>
<keyword evidence="5" id="KW-1185">Reference proteome</keyword>
<feature type="region of interest" description="Disordered" evidence="2">
    <location>
        <begin position="467"/>
        <end position="509"/>
    </location>
</feature>
<dbReference type="GO" id="GO:0008270">
    <property type="term" value="F:zinc ion binding"/>
    <property type="evidence" value="ECO:0007669"/>
    <property type="project" value="UniProtKB-KW"/>
</dbReference>
<dbReference type="Gene3D" id="3.30.160.60">
    <property type="entry name" value="Classic Zinc Finger"/>
    <property type="match status" value="1"/>
</dbReference>
<dbReference type="InterPro" id="IPR057688">
    <property type="entry name" value="DUF7928"/>
</dbReference>
<protein>
    <recommendedName>
        <fullName evidence="3">C2H2-type domain-containing protein</fullName>
    </recommendedName>
</protein>
<gene>
    <name evidence="4" type="ORF">B0F90DRAFT_1735309</name>
</gene>
<keyword evidence="1" id="KW-0862">Zinc</keyword>
<dbReference type="InterPro" id="IPR013087">
    <property type="entry name" value="Znf_C2H2_type"/>
</dbReference>
<dbReference type="PROSITE" id="PS00028">
    <property type="entry name" value="ZINC_FINGER_C2H2_1"/>
    <property type="match status" value="1"/>
</dbReference>
<evidence type="ECO:0000256" key="2">
    <source>
        <dbReference type="SAM" id="MobiDB-lite"/>
    </source>
</evidence>
<dbReference type="AlphaFoldDB" id="A0AAD4M0X7"/>
<feature type="compositionally biased region" description="Acidic residues" evidence="2">
    <location>
        <begin position="368"/>
        <end position="382"/>
    </location>
</feature>
<dbReference type="PROSITE" id="PS50157">
    <property type="entry name" value="ZINC_FINGER_C2H2_2"/>
    <property type="match status" value="1"/>
</dbReference>
<feature type="region of interest" description="Disordered" evidence="2">
    <location>
        <begin position="296"/>
        <end position="382"/>
    </location>
</feature>
<sequence>MSTHPLYLRIQSSLSSYAEHSLCLHTSSDRVHFDSYPSSNFTYSTSTLATVLPDLRTHFVVQASGPFIRATIDSAPWPQDEIDLESGYSVQVVENATQLAYAADCCQSVAFVRADCSLVIWADHEDIILSSWSDIIYRLQNRFESALLCSTQMAGPPGYSNTLNEDIDRFFRPDLIPSITDRLQGEGSLRLSGDTLPSLTEFSFLATVHGSMTPSPPLDPPPSDLYPHLHPLWPWVQRESPNIRGLQLALQFLSTSSPSSDHLSSSFMGTPSTINLASISPPPVGIASLIAEEDTPSNTSLDFATPTSDGVTSPISSMGSHSPIMQHPASSTRAGAIGPPSFRRHSVGETSAPRAVGRKTKRNRNLSDDNEDDDYDKDDDDNYVLHVNNETISASLVMATVQAATADSTTVTTAGRPAVLGDAHASKRRRSITKVTSAPARFTIPLPIVENVYDYDEGFIFSMSSSISTSTSTSTSTPSPTPTPAPAPAEATTRAQRKNARGRVSLSSSRTKRTRCDFCSKTFSRPQDAQRHMATSCAASPEKAGVECPECDAVLSRLDAAQRHWRSHENPTCEPPSWAHRP</sequence>
<dbReference type="Pfam" id="PF00096">
    <property type="entry name" value="zf-C2H2"/>
    <property type="match status" value="1"/>
</dbReference>
<keyword evidence="1" id="KW-0863">Zinc-finger</keyword>
<dbReference type="SMART" id="SM00355">
    <property type="entry name" value="ZnF_C2H2"/>
    <property type="match status" value="2"/>
</dbReference>
<evidence type="ECO:0000313" key="5">
    <source>
        <dbReference type="Proteomes" id="UP001203297"/>
    </source>
</evidence>
<evidence type="ECO:0000256" key="1">
    <source>
        <dbReference type="PROSITE-ProRule" id="PRU00042"/>
    </source>
</evidence>
<organism evidence="4 5">
    <name type="scientific">Multifurca ochricompacta</name>
    <dbReference type="NCBI Taxonomy" id="376703"/>
    <lineage>
        <taxon>Eukaryota</taxon>
        <taxon>Fungi</taxon>
        <taxon>Dikarya</taxon>
        <taxon>Basidiomycota</taxon>
        <taxon>Agaricomycotina</taxon>
        <taxon>Agaricomycetes</taxon>
        <taxon>Russulales</taxon>
        <taxon>Russulaceae</taxon>
        <taxon>Multifurca</taxon>
    </lineage>
</organism>
<feature type="compositionally biased region" description="Polar residues" evidence="2">
    <location>
        <begin position="296"/>
        <end position="320"/>
    </location>
</feature>
<reference evidence="4" key="1">
    <citation type="journal article" date="2022" name="New Phytol.">
        <title>Evolutionary transition to the ectomycorrhizal habit in the genomes of a hyperdiverse lineage of mushroom-forming fungi.</title>
        <authorList>
            <person name="Looney B."/>
            <person name="Miyauchi S."/>
            <person name="Morin E."/>
            <person name="Drula E."/>
            <person name="Courty P.E."/>
            <person name="Kohler A."/>
            <person name="Kuo A."/>
            <person name="LaButti K."/>
            <person name="Pangilinan J."/>
            <person name="Lipzen A."/>
            <person name="Riley R."/>
            <person name="Andreopoulos W."/>
            <person name="He G."/>
            <person name="Johnson J."/>
            <person name="Nolan M."/>
            <person name="Tritt A."/>
            <person name="Barry K.W."/>
            <person name="Grigoriev I.V."/>
            <person name="Nagy L.G."/>
            <person name="Hibbett D."/>
            <person name="Henrissat B."/>
            <person name="Matheny P.B."/>
            <person name="Labbe J."/>
            <person name="Martin F.M."/>
        </authorList>
    </citation>
    <scope>NUCLEOTIDE SEQUENCE</scope>
    <source>
        <strain evidence="4">BPL690</strain>
    </source>
</reference>
<dbReference type="SUPFAM" id="SSF57667">
    <property type="entry name" value="beta-beta-alpha zinc fingers"/>
    <property type="match status" value="1"/>
</dbReference>
<dbReference type="InterPro" id="IPR036236">
    <property type="entry name" value="Znf_C2H2_sf"/>
</dbReference>
<dbReference type="Proteomes" id="UP001203297">
    <property type="component" value="Unassembled WGS sequence"/>
</dbReference>
<keyword evidence="1" id="KW-0479">Metal-binding</keyword>
<accession>A0AAD4M0X7</accession>
<comment type="caution">
    <text evidence="4">The sequence shown here is derived from an EMBL/GenBank/DDBJ whole genome shotgun (WGS) entry which is preliminary data.</text>
</comment>
<evidence type="ECO:0000313" key="4">
    <source>
        <dbReference type="EMBL" id="KAI0298139.1"/>
    </source>
</evidence>